<dbReference type="OrthoDB" id="241280at2"/>
<dbReference type="AlphaFoldDB" id="A0A517PSJ2"/>
<dbReference type="Gene3D" id="1.25.40.10">
    <property type="entry name" value="Tetratricopeptide repeat domain"/>
    <property type="match status" value="2"/>
</dbReference>
<feature type="chain" id="PRO_5021932457" evidence="1">
    <location>
        <begin position="25"/>
        <end position="346"/>
    </location>
</feature>
<evidence type="ECO:0000256" key="1">
    <source>
        <dbReference type="SAM" id="SignalP"/>
    </source>
</evidence>
<accession>A0A517PSJ2</accession>
<sequence precursor="true">MKCTFLIMILTVATLSGFTSSAAAQDKIEVRPDHHVGQATLPCTILDFTQSEIKVKLLPSGTVRTYPGSEIVKVHTPQTESHQRGLEQMHQGKYDKATQSFSEALNIENRTWVRREILAQLIKAALFQGDILKAALRFQTMVEHEPDARYFELIPLDWSIRESLSPARSAARSWLTDPNEVRQLLGASILLTAPDFAAQSEATLRSLATSTNRNIQQLARAQLWRLRLRAGDISLLELQRWERNLKLIPEHLRGGPCYLLGAGYAQLDRHGQAAAWYLWVPLGYAANPQLSADASLKAADSLKAMGQSANALRLYQETVARYPTTAARQMAEQMINQLMQEAGQKN</sequence>
<dbReference type="Pfam" id="PF13174">
    <property type="entry name" value="TPR_6"/>
    <property type="match status" value="1"/>
</dbReference>
<dbReference type="InterPro" id="IPR011990">
    <property type="entry name" value="TPR-like_helical_dom_sf"/>
</dbReference>
<keyword evidence="3" id="KW-1185">Reference proteome</keyword>
<proteinExistence type="predicted"/>
<protein>
    <submittedName>
        <fullName evidence="2">Tetratricopeptide repeat protein</fullName>
    </submittedName>
</protein>
<keyword evidence="1" id="KW-0732">Signal</keyword>
<feature type="signal peptide" evidence="1">
    <location>
        <begin position="1"/>
        <end position="24"/>
    </location>
</feature>
<dbReference type="EMBL" id="CP036266">
    <property type="protein sequence ID" value="QDT22343.1"/>
    <property type="molecule type" value="Genomic_DNA"/>
</dbReference>
<evidence type="ECO:0000313" key="2">
    <source>
        <dbReference type="EMBL" id="QDT22343.1"/>
    </source>
</evidence>
<dbReference type="RefSeq" id="WP_145188043.1">
    <property type="nucleotide sequence ID" value="NZ_CP036266.1"/>
</dbReference>
<dbReference type="InterPro" id="IPR019734">
    <property type="entry name" value="TPR_rpt"/>
</dbReference>
<dbReference type="Proteomes" id="UP000320421">
    <property type="component" value="Chromosome"/>
</dbReference>
<name>A0A517PSJ2_9PLAN</name>
<reference evidence="2 3" key="1">
    <citation type="submission" date="2019-02" db="EMBL/GenBank/DDBJ databases">
        <title>Deep-cultivation of Planctomycetes and their phenomic and genomic characterization uncovers novel biology.</title>
        <authorList>
            <person name="Wiegand S."/>
            <person name="Jogler M."/>
            <person name="Boedeker C."/>
            <person name="Pinto D."/>
            <person name="Vollmers J."/>
            <person name="Rivas-Marin E."/>
            <person name="Kohn T."/>
            <person name="Peeters S.H."/>
            <person name="Heuer A."/>
            <person name="Rast P."/>
            <person name="Oberbeckmann S."/>
            <person name="Bunk B."/>
            <person name="Jeske O."/>
            <person name="Meyerdierks A."/>
            <person name="Storesund J.E."/>
            <person name="Kallscheuer N."/>
            <person name="Luecker S."/>
            <person name="Lage O.M."/>
            <person name="Pohl T."/>
            <person name="Merkel B.J."/>
            <person name="Hornburger P."/>
            <person name="Mueller R.-W."/>
            <person name="Bruemmer F."/>
            <person name="Labrenz M."/>
            <person name="Spormann A.M."/>
            <person name="Op den Camp H."/>
            <person name="Overmann J."/>
            <person name="Amann R."/>
            <person name="Jetten M.S.M."/>
            <person name="Mascher T."/>
            <person name="Medema M.H."/>
            <person name="Devos D.P."/>
            <person name="Kaster A.-K."/>
            <person name="Ovreas L."/>
            <person name="Rohde M."/>
            <person name="Galperin M.Y."/>
            <person name="Jogler C."/>
        </authorList>
    </citation>
    <scope>NUCLEOTIDE SEQUENCE [LARGE SCALE GENOMIC DNA]</scope>
    <source>
        <strain evidence="2 3">HG66A1</strain>
    </source>
</reference>
<organism evidence="2 3">
    <name type="scientific">Gimesia chilikensis</name>
    <dbReference type="NCBI Taxonomy" id="2605989"/>
    <lineage>
        <taxon>Bacteria</taxon>
        <taxon>Pseudomonadati</taxon>
        <taxon>Planctomycetota</taxon>
        <taxon>Planctomycetia</taxon>
        <taxon>Planctomycetales</taxon>
        <taxon>Planctomycetaceae</taxon>
        <taxon>Gimesia</taxon>
    </lineage>
</organism>
<evidence type="ECO:0000313" key="3">
    <source>
        <dbReference type="Proteomes" id="UP000320421"/>
    </source>
</evidence>
<dbReference type="SUPFAM" id="SSF48452">
    <property type="entry name" value="TPR-like"/>
    <property type="match status" value="1"/>
</dbReference>
<gene>
    <name evidence="2" type="ORF">HG66A1_41500</name>
</gene>